<evidence type="ECO:0000313" key="1">
    <source>
        <dbReference type="EMBL" id="ATG46690.1"/>
    </source>
</evidence>
<dbReference type="KEGG" id="ceh:CEW89_03395"/>
<gene>
    <name evidence="1" type="ORF">CEW89_03395</name>
</gene>
<reference evidence="1 2" key="1">
    <citation type="submission" date="2017-06" db="EMBL/GenBank/DDBJ databases">
        <title>Celeribacter sp. TSPH2 complete genome sequence.</title>
        <authorList>
            <person name="Woo J.-H."/>
            <person name="Kim H.-S."/>
        </authorList>
    </citation>
    <scope>NUCLEOTIDE SEQUENCE [LARGE SCALE GENOMIC DNA]</scope>
    <source>
        <strain evidence="1 2">TSPH2</strain>
    </source>
</reference>
<accession>A0A291G9H4</accession>
<dbReference type="STRING" id="1758178.GCA_001550095_02976"/>
<protein>
    <submittedName>
        <fullName evidence="1">Uncharacterized protein</fullName>
    </submittedName>
</protein>
<dbReference type="EMBL" id="CP022196">
    <property type="protein sequence ID" value="ATG46690.1"/>
    <property type="molecule type" value="Genomic_DNA"/>
</dbReference>
<evidence type="ECO:0000313" key="2">
    <source>
        <dbReference type="Proteomes" id="UP000217935"/>
    </source>
</evidence>
<name>A0A291G9H4_9RHOB</name>
<organism evidence="1 2">
    <name type="scientific">Celeribacter ethanolicus</name>
    <dbReference type="NCBI Taxonomy" id="1758178"/>
    <lineage>
        <taxon>Bacteria</taxon>
        <taxon>Pseudomonadati</taxon>
        <taxon>Pseudomonadota</taxon>
        <taxon>Alphaproteobacteria</taxon>
        <taxon>Rhodobacterales</taxon>
        <taxon>Roseobacteraceae</taxon>
        <taxon>Celeribacter</taxon>
    </lineage>
</organism>
<dbReference type="AlphaFoldDB" id="A0A291G9H4"/>
<sequence>MVRQPVRAEALRTAMRQAARLRLLRNTERLVVAAVGLAEEKHVVIMAQVAKVSFSPMIAKSNRYASRTAIRFEDEERPNRLNTP</sequence>
<proteinExistence type="predicted"/>
<keyword evidence="2" id="KW-1185">Reference proteome</keyword>
<dbReference type="Proteomes" id="UP000217935">
    <property type="component" value="Chromosome"/>
</dbReference>